<dbReference type="SUPFAM" id="SSF140931">
    <property type="entry name" value="Fic-like"/>
    <property type="match status" value="1"/>
</dbReference>
<dbReference type="NCBIfam" id="TIGR02613">
    <property type="entry name" value="mob_myst_B"/>
    <property type="match status" value="1"/>
</dbReference>
<accession>A0A3N0BY94</accession>
<comment type="caution">
    <text evidence="3">The sequence shown here is derived from an EMBL/GenBank/DDBJ whole genome shotgun (WGS) entry which is preliminary data.</text>
</comment>
<dbReference type="PANTHER" id="PTHR13504:SF39">
    <property type="entry name" value="CELL FILAMENTATION PROTEIN"/>
    <property type="match status" value="1"/>
</dbReference>
<feature type="active site" evidence="1">
    <location>
        <position position="135"/>
    </location>
</feature>
<gene>
    <name evidence="3" type="ORF">D7004_06370</name>
</gene>
<dbReference type="Gene3D" id="1.10.3290.10">
    <property type="entry name" value="Fido-like domain"/>
    <property type="match status" value="1"/>
</dbReference>
<evidence type="ECO:0000313" key="4">
    <source>
        <dbReference type="Proteomes" id="UP000274046"/>
    </source>
</evidence>
<dbReference type="Pfam" id="PF02661">
    <property type="entry name" value="Fic"/>
    <property type="match status" value="1"/>
</dbReference>
<dbReference type="InterPro" id="IPR040198">
    <property type="entry name" value="Fido_containing"/>
</dbReference>
<sequence length="200" mass="22946">MGLIIHYEDGQTPLDEDEKDGLLIPAITTRGELDEIEQRNIEEAIRWTIERRKKFTASEILTEPFICELHKRMLAGVWQWAGAFRDSNKNIGVDKYQVATELRMLLGDCNYWLENNTFSPDEIAVRFKHRIVSIHCFANGNGRHSRLIADIIIEKILGGEVFTWGGNNLLSTGEFRAKYLSALREADKGNYDTLIQFARS</sequence>
<protein>
    <submittedName>
        <fullName evidence="3">Mobile mystery protein B</fullName>
    </submittedName>
</protein>
<organism evidence="3 4">
    <name type="scientific">Pedobacter jejuensis</name>
    <dbReference type="NCBI Taxonomy" id="1268550"/>
    <lineage>
        <taxon>Bacteria</taxon>
        <taxon>Pseudomonadati</taxon>
        <taxon>Bacteroidota</taxon>
        <taxon>Sphingobacteriia</taxon>
        <taxon>Sphingobacteriales</taxon>
        <taxon>Sphingobacteriaceae</taxon>
        <taxon>Pedobacter</taxon>
    </lineage>
</organism>
<dbReference type="Proteomes" id="UP000274046">
    <property type="component" value="Unassembled WGS sequence"/>
</dbReference>
<dbReference type="InterPro" id="IPR013436">
    <property type="entry name" value="Mobile_mystery_prot_B"/>
</dbReference>
<evidence type="ECO:0000259" key="2">
    <source>
        <dbReference type="PROSITE" id="PS51459"/>
    </source>
</evidence>
<dbReference type="InterPro" id="IPR036597">
    <property type="entry name" value="Fido-like_dom_sf"/>
</dbReference>
<evidence type="ECO:0000313" key="3">
    <source>
        <dbReference type="EMBL" id="RNL54746.1"/>
    </source>
</evidence>
<evidence type="ECO:0000256" key="1">
    <source>
        <dbReference type="PIRSR" id="PIRSR640198-1"/>
    </source>
</evidence>
<feature type="domain" description="Fido" evidence="2">
    <location>
        <begin position="61"/>
        <end position="200"/>
    </location>
</feature>
<proteinExistence type="predicted"/>
<dbReference type="RefSeq" id="WP_123205036.1">
    <property type="nucleotide sequence ID" value="NZ_RBEE01000010.1"/>
</dbReference>
<dbReference type="PANTHER" id="PTHR13504">
    <property type="entry name" value="FIDO DOMAIN-CONTAINING PROTEIN DDB_G0283145"/>
    <property type="match status" value="1"/>
</dbReference>
<dbReference type="EMBL" id="RBEE01000010">
    <property type="protein sequence ID" value="RNL54746.1"/>
    <property type="molecule type" value="Genomic_DNA"/>
</dbReference>
<dbReference type="InterPro" id="IPR003812">
    <property type="entry name" value="Fido"/>
</dbReference>
<reference evidence="3 4" key="1">
    <citation type="submission" date="2018-10" db="EMBL/GenBank/DDBJ databases">
        <title>Genome sequencing of Pedobacter jejuensis TNB23.</title>
        <authorList>
            <person name="Cho Y.-J."/>
            <person name="Cho A."/>
            <person name="Kim O.-S."/>
        </authorList>
    </citation>
    <scope>NUCLEOTIDE SEQUENCE [LARGE SCALE GENOMIC DNA]</scope>
    <source>
        <strain evidence="3 4">TNB23</strain>
    </source>
</reference>
<dbReference type="AlphaFoldDB" id="A0A3N0BY94"/>
<keyword evidence="4" id="KW-1185">Reference proteome</keyword>
<dbReference type="PROSITE" id="PS51459">
    <property type="entry name" value="FIDO"/>
    <property type="match status" value="1"/>
</dbReference>
<dbReference type="OrthoDB" id="9814400at2"/>
<name>A0A3N0BY94_9SPHI</name>